<dbReference type="GO" id="GO:0005840">
    <property type="term" value="C:ribosome"/>
    <property type="evidence" value="ECO:0007669"/>
    <property type="project" value="InterPro"/>
</dbReference>
<keyword evidence="3" id="KW-1185">Reference proteome</keyword>
<comment type="caution">
    <text evidence="2">The sequence shown here is derived from an EMBL/GenBank/DDBJ whole genome shotgun (WGS) entry which is preliminary data.</text>
</comment>
<feature type="compositionally biased region" description="Basic residues" evidence="1">
    <location>
        <begin position="85"/>
        <end position="95"/>
    </location>
</feature>
<sequence length="105" mass="11560">MVEFVGALRPNGGWTQDAESNAELKGLDADALATEHIQVNKAPESLWWVHPILTDPATLKKGQKISLKKEIVPKPEDGVAQKKNIPQKKMKKQKRNGLGINAAKK</sequence>
<dbReference type="Proteomes" id="UP000242450">
    <property type="component" value="Chromosome 16"/>
</dbReference>
<reference evidence="2 3" key="1">
    <citation type="journal article" date="2018" name="Mol. Genet. Genomics">
        <title>The red deer Cervus elaphus genome CerEla1.0: sequencing, annotating, genes, and chromosomes.</title>
        <authorList>
            <person name="Bana N.A."/>
            <person name="Nyiri A."/>
            <person name="Nagy J."/>
            <person name="Frank K."/>
            <person name="Nagy T."/>
            <person name="Steger V."/>
            <person name="Schiller M."/>
            <person name="Lakatos P."/>
            <person name="Sugar L."/>
            <person name="Horn P."/>
            <person name="Barta E."/>
            <person name="Orosz L."/>
        </authorList>
    </citation>
    <scope>NUCLEOTIDE SEQUENCE [LARGE SCALE GENOMIC DNA]</scope>
    <source>
        <strain evidence="2">Hungarian</strain>
    </source>
</reference>
<name>A0A212CMU8_CEREH</name>
<protein>
    <submittedName>
        <fullName evidence="2">Uncharacterized protein</fullName>
    </submittedName>
</protein>
<organism evidence="2 3">
    <name type="scientific">Cervus elaphus hippelaphus</name>
    <name type="common">European red deer</name>
    <dbReference type="NCBI Taxonomy" id="46360"/>
    <lineage>
        <taxon>Eukaryota</taxon>
        <taxon>Metazoa</taxon>
        <taxon>Chordata</taxon>
        <taxon>Craniata</taxon>
        <taxon>Vertebrata</taxon>
        <taxon>Euteleostomi</taxon>
        <taxon>Mammalia</taxon>
        <taxon>Eutheria</taxon>
        <taxon>Laurasiatheria</taxon>
        <taxon>Artiodactyla</taxon>
        <taxon>Ruminantia</taxon>
        <taxon>Pecora</taxon>
        <taxon>Cervidae</taxon>
        <taxon>Cervinae</taxon>
        <taxon>Cervus</taxon>
    </lineage>
</organism>
<evidence type="ECO:0000256" key="1">
    <source>
        <dbReference type="SAM" id="MobiDB-lite"/>
    </source>
</evidence>
<accession>A0A212CMU8</accession>
<dbReference type="GO" id="GO:0003735">
    <property type="term" value="F:structural constituent of ribosome"/>
    <property type="evidence" value="ECO:0007669"/>
    <property type="project" value="InterPro"/>
</dbReference>
<proteinExistence type="predicted"/>
<evidence type="ECO:0000313" key="3">
    <source>
        <dbReference type="Proteomes" id="UP000242450"/>
    </source>
</evidence>
<dbReference type="AlphaFoldDB" id="A0A212CMU8"/>
<evidence type="ECO:0000313" key="2">
    <source>
        <dbReference type="EMBL" id="OWK07212.1"/>
    </source>
</evidence>
<dbReference type="SUPFAM" id="SSF54843">
    <property type="entry name" value="Ribosomal protein L22"/>
    <property type="match status" value="1"/>
</dbReference>
<dbReference type="GO" id="GO:0006412">
    <property type="term" value="P:translation"/>
    <property type="evidence" value="ECO:0007669"/>
    <property type="project" value="InterPro"/>
</dbReference>
<feature type="region of interest" description="Disordered" evidence="1">
    <location>
        <begin position="74"/>
        <end position="105"/>
    </location>
</feature>
<dbReference type="InterPro" id="IPR036394">
    <property type="entry name" value="Ribosomal_uL22_sf"/>
</dbReference>
<dbReference type="EMBL" id="MKHE01000016">
    <property type="protein sequence ID" value="OWK07212.1"/>
    <property type="molecule type" value="Genomic_DNA"/>
</dbReference>
<dbReference type="Gene3D" id="3.90.470.10">
    <property type="entry name" value="Ribosomal protein L22/L17"/>
    <property type="match status" value="1"/>
</dbReference>
<gene>
    <name evidence="2" type="ORF">Celaphus_00016916</name>
</gene>